<name>A0AAW3FIC5_9BACT</name>
<sequence>MKREACVSLLRPVAYTIDYRGQYDDKLTFLFRGACWAQLVHTFAFLVGEGRGIAQDAFIYRCTDAVARNGKGSWYYAVELDEPNFHFSSLEDMKLLIESQLVNKQTCKVKYLNLDRFLNI</sequence>
<evidence type="ECO:0000313" key="1">
    <source>
        <dbReference type="EMBL" id="KGF29914.1"/>
    </source>
</evidence>
<dbReference type="AlphaFoldDB" id="A0AAW3FIC5"/>
<dbReference type="Proteomes" id="UP000029533">
    <property type="component" value="Unassembled WGS sequence"/>
</dbReference>
<comment type="caution">
    <text evidence="1">The sequence shown here is derived from an EMBL/GenBank/DDBJ whole genome shotgun (WGS) entry which is preliminary data.</text>
</comment>
<reference evidence="1 2" key="1">
    <citation type="submission" date="2014-07" db="EMBL/GenBank/DDBJ databases">
        <authorList>
            <person name="McCorrison J."/>
            <person name="Sanka R."/>
            <person name="Torralba M."/>
            <person name="Gillis M."/>
            <person name="Haft D.H."/>
            <person name="Methe B."/>
            <person name="Sutton G."/>
            <person name="Nelson K.E."/>
        </authorList>
    </citation>
    <scope>NUCLEOTIDE SEQUENCE [LARGE SCALE GENOMIC DNA]</scope>
    <source>
        <strain evidence="1 2">DNF00424</strain>
    </source>
</reference>
<proteinExistence type="predicted"/>
<dbReference type="RefSeq" id="WP_036868444.1">
    <property type="nucleotide sequence ID" value="NZ_JRNJ01000022.1"/>
</dbReference>
<evidence type="ECO:0000313" key="2">
    <source>
        <dbReference type="Proteomes" id="UP000029533"/>
    </source>
</evidence>
<dbReference type="EMBL" id="JRNJ01000022">
    <property type="protein sequence ID" value="KGF29914.1"/>
    <property type="molecule type" value="Genomic_DNA"/>
</dbReference>
<gene>
    <name evidence="1" type="ORF">HMPREF2132_01685</name>
</gene>
<accession>A0AAW3FIC5</accession>
<organism evidence="1 2">
    <name type="scientific">Prevotella histicola JCM 15637 = DNF00424</name>
    <dbReference type="NCBI Taxonomy" id="1236504"/>
    <lineage>
        <taxon>Bacteria</taxon>
        <taxon>Pseudomonadati</taxon>
        <taxon>Bacteroidota</taxon>
        <taxon>Bacteroidia</taxon>
        <taxon>Bacteroidales</taxon>
        <taxon>Prevotellaceae</taxon>
        <taxon>Prevotella</taxon>
    </lineage>
</organism>
<protein>
    <submittedName>
        <fullName evidence="1">Uncharacterized protein</fullName>
    </submittedName>
</protein>